<accession>A0ABW4WZK4</accession>
<proteinExistence type="predicted"/>
<protein>
    <submittedName>
        <fullName evidence="2">Uncharacterized protein</fullName>
    </submittedName>
</protein>
<keyword evidence="3" id="KW-1185">Reference proteome</keyword>
<dbReference type="RefSeq" id="WP_229962833.1">
    <property type="nucleotide sequence ID" value="NZ_JAJJWI010000035.1"/>
</dbReference>
<gene>
    <name evidence="2" type="ORF">ACFSKU_14845</name>
</gene>
<evidence type="ECO:0000313" key="2">
    <source>
        <dbReference type="EMBL" id="MFD2068169.1"/>
    </source>
</evidence>
<feature type="region of interest" description="Disordered" evidence="1">
    <location>
        <begin position="37"/>
        <end position="77"/>
    </location>
</feature>
<reference evidence="3" key="1">
    <citation type="journal article" date="2019" name="Int. J. Syst. Evol. Microbiol.">
        <title>The Global Catalogue of Microorganisms (GCM) 10K type strain sequencing project: providing services to taxonomists for standard genome sequencing and annotation.</title>
        <authorList>
            <consortium name="The Broad Institute Genomics Platform"/>
            <consortium name="The Broad Institute Genome Sequencing Center for Infectious Disease"/>
            <person name="Wu L."/>
            <person name="Ma J."/>
        </authorList>
    </citation>
    <scope>NUCLEOTIDE SEQUENCE [LARGE SCALE GENOMIC DNA]</scope>
    <source>
        <strain evidence="3">JCM 16545</strain>
    </source>
</reference>
<sequence length="77" mass="9032">MTALVEGQETKRFIEASPQYKTINVFGEHMKPVKREAILRQEPKQETKVRQQQKTKQGLPAKIQQEQKRSRREGQAK</sequence>
<feature type="compositionally biased region" description="Basic and acidic residues" evidence="1">
    <location>
        <begin position="65"/>
        <end position="77"/>
    </location>
</feature>
<evidence type="ECO:0000313" key="3">
    <source>
        <dbReference type="Proteomes" id="UP001597369"/>
    </source>
</evidence>
<evidence type="ECO:0000256" key="1">
    <source>
        <dbReference type="SAM" id="MobiDB-lite"/>
    </source>
</evidence>
<feature type="compositionally biased region" description="Basic and acidic residues" evidence="1">
    <location>
        <begin position="37"/>
        <end position="49"/>
    </location>
</feature>
<comment type="caution">
    <text evidence="2">The sequence shown here is derived from an EMBL/GenBank/DDBJ whole genome shotgun (WGS) entry which is preliminary data.</text>
</comment>
<organism evidence="2 3">
    <name type="scientific">Pontibacter silvestris</name>
    <dbReference type="NCBI Taxonomy" id="2305183"/>
    <lineage>
        <taxon>Bacteria</taxon>
        <taxon>Pseudomonadati</taxon>
        <taxon>Bacteroidota</taxon>
        <taxon>Cytophagia</taxon>
        <taxon>Cytophagales</taxon>
        <taxon>Hymenobacteraceae</taxon>
        <taxon>Pontibacter</taxon>
    </lineage>
</organism>
<name>A0ABW4WZK4_9BACT</name>
<dbReference type="EMBL" id="JBHUHV010000049">
    <property type="protein sequence ID" value="MFD2068169.1"/>
    <property type="molecule type" value="Genomic_DNA"/>
</dbReference>
<dbReference type="Proteomes" id="UP001597369">
    <property type="component" value="Unassembled WGS sequence"/>
</dbReference>